<dbReference type="SUPFAM" id="SSF46565">
    <property type="entry name" value="Chaperone J-domain"/>
    <property type="match status" value="1"/>
</dbReference>
<protein>
    <recommendedName>
        <fullName evidence="1">J domain-containing protein</fullName>
    </recommendedName>
</protein>
<proteinExistence type="predicted"/>
<gene>
    <name evidence="2" type="ORF">DPMN_085612</name>
</gene>
<reference evidence="2" key="1">
    <citation type="journal article" date="2019" name="bioRxiv">
        <title>The Genome of the Zebra Mussel, Dreissena polymorpha: A Resource for Invasive Species Research.</title>
        <authorList>
            <person name="McCartney M.A."/>
            <person name="Auch B."/>
            <person name="Kono T."/>
            <person name="Mallez S."/>
            <person name="Zhang Y."/>
            <person name="Obille A."/>
            <person name="Becker A."/>
            <person name="Abrahante J.E."/>
            <person name="Garbe J."/>
            <person name="Badalamenti J.P."/>
            <person name="Herman A."/>
            <person name="Mangelson H."/>
            <person name="Liachko I."/>
            <person name="Sullivan S."/>
            <person name="Sone E.D."/>
            <person name="Koren S."/>
            <person name="Silverstein K.A.T."/>
            <person name="Beckman K.B."/>
            <person name="Gohl D.M."/>
        </authorList>
    </citation>
    <scope>NUCLEOTIDE SEQUENCE</scope>
    <source>
        <strain evidence="2">Duluth1</strain>
        <tissue evidence="2">Whole animal</tissue>
    </source>
</reference>
<evidence type="ECO:0000313" key="2">
    <source>
        <dbReference type="EMBL" id="KAH3698095.1"/>
    </source>
</evidence>
<keyword evidence="3" id="KW-1185">Reference proteome</keyword>
<evidence type="ECO:0000259" key="1">
    <source>
        <dbReference type="PROSITE" id="PS50076"/>
    </source>
</evidence>
<organism evidence="2 3">
    <name type="scientific">Dreissena polymorpha</name>
    <name type="common">Zebra mussel</name>
    <name type="synonym">Mytilus polymorpha</name>
    <dbReference type="NCBI Taxonomy" id="45954"/>
    <lineage>
        <taxon>Eukaryota</taxon>
        <taxon>Metazoa</taxon>
        <taxon>Spiralia</taxon>
        <taxon>Lophotrochozoa</taxon>
        <taxon>Mollusca</taxon>
        <taxon>Bivalvia</taxon>
        <taxon>Autobranchia</taxon>
        <taxon>Heteroconchia</taxon>
        <taxon>Euheterodonta</taxon>
        <taxon>Imparidentia</taxon>
        <taxon>Neoheterodontei</taxon>
        <taxon>Myida</taxon>
        <taxon>Dreissenoidea</taxon>
        <taxon>Dreissenidae</taxon>
        <taxon>Dreissena</taxon>
    </lineage>
</organism>
<dbReference type="InterPro" id="IPR001623">
    <property type="entry name" value="DnaJ_domain"/>
</dbReference>
<dbReference type="Gene3D" id="1.10.287.110">
    <property type="entry name" value="DnaJ domain"/>
    <property type="match status" value="1"/>
</dbReference>
<comment type="caution">
    <text evidence="2">The sequence shown here is derived from an EMBL/GenBank/DDBJ whole genome shotgun (WGS) entry which is preliminary data.</text>
</comment>
<dbReference type="SMART" id="SM00271">
    <property type="entry name" value="DnaJ"/>
    <property type="match status" value="1"/>
</dbReference>
<name>A0A9D4BJK7_DREPO</name>
<accession>A0A9D4BJK7</accession>
<dbReference type="EMBL" id="JAIWYP010000016">
    <property type="protein sequence ID" value="KAH3698095.1"/>
    <property type="molecule type" value="Genomic_DNA"/>
</dbReference>
<dbReference type="InterPro" id="IPR036869">
    <property type="entry name" value="J_dom_sf"/>
</dbReference>
<dbReference type="CDD" id="cd06257">
    <property type="entry name" value="DnaJ"/>
    <property type="match status" value="1"/>
</dbReference>
<sequence>MPENYYEIFCSGVQQLVERKILTEQWVIDLKEARQKSEGSVDCSIDVLGFLKKEIFDIVWNYLAGKISIETCFSTVFDKIGEASGFAGQHVGSMVGTLIAMKFNIGVKVAAIVGAVAGKISAQILTDFIKNWMSRLMNKDIENAYALFGTDASASDKKIESCYKKRARKYHPYKCGDIVKWIQLKHAKALIDDARGKKAKKSG</sequence>
<reference evidence="2" key="2">
    <citation type="submission" date="2020-11" db="EMBL/GenBank/DDBJ databases">
        <authorList>
            <person name="McCartney M.A."/>
            <person name="Auch B."/>
            <person name="Kono T."/>
            <person name="Mallez S."/>
            <person name="Becker A."/>
            <person name="Gohl D.M."/>
            <person name="Silverstein K.A.T."/>
            <person name="Koren S."/>
            <person name="Bechman K.B."/>
            <person name="Herman A."/>
            <person name="Abrahante J.E."/>
            <person name="Garbe J."/>
        </authorList>
    </citation>
    <scope>NUCLEOTIDE SEQUENCE</scope>
    <source>
        <strain evidence="2">Duluth1</strain>
        <tissue evidence="2">Whole animal</tissue>
    </source>
</reference>
<evidence type="ECO:0000313" key="3">
    <source>
        <dbReference type="Proteomes" id="UP000828390"/>
    </source>
</evidence>
<dbReference type="Proteomes" id="UP000828390">
    <property type="component" value="Unassembled WGS sequence"/>
</dbReference>
<dbReference type="PROSITE" id="PS50076">
    <property type="entry name" value="DNAJ_2"/>
    <property type="match status" value="1"/>
</dbReference>
<dbReference type="AlphaFoldDB" id="A0A9D4BJK7"/>
<feature type="domain" description="J" evidence="1">
    <location>
        <begin position="143"/>
        <end position="203"/>
    </location>
</feature>